<accession>A0ABZ2KFI1</accession>
<sequence>MRLVWLVFLFVVLSLGIARVAQAETLQAPFGGRAIPLGGNRVACGIMPGGWGIEALGRAVRPPLAASAIGQAVELKVAPTSEACARSTDTVKLVTTARWPRIDRASFSLSIDEGRLEGRGHELRNTVVTFPGEQGVAFDACREPQNDAGTEVCTWRVPKNVSADPAARALRWLPAGADVSPDAITFGIDGRRADPATFVIAPSRVQVSQLVPPDAAVDVSSGTGLVPLLHPEIISTVECGNLRCTVEAGRLTVQAPPASVTALDIKFRLAPHVAYTKKGTQDPQPTVKLSILRCPMSVASGNALRGVDSARVVVRLEGQCAKDIGQLRFSIGTHRTDVVQLETIQDVSYAVLAVGNLDGPQLSIVASRGDGEGSVVGIARVDTQPAPLVRTILELPGYPTIDFIPNNRPARVHHPRINGVVLALLPVQDVYTATNEGDTSMVQGEINAAGYVALRFGYRVPALPSPLDQVDLAVLVDPLQRNVKEATIPAPISLSAHTDRPLVEFICYENGRPYFVRPGIIEHLGFESSDSCRIVFHRERLLPEYGTQKLQVEIDVRKLDGSVRAEAHVSQTVILRAGNSPRIAWIKGVTTPYDRIIVRISHVADETHYLGAQEILGEPSIQWSVVLGKGSFRLYATTAIPTGLYRVSDSDHSGALTLNFGIISRLTWLDSDGKEGLLGLEGGIMAFGLTGATNSAGQNLTQVGAVLGIGLAIPIANAQSPTQASINLHGWVEQRLTGNDSGSNTPAIIFGPSISIGNIGTTF</sequence>
<organism evidence="2 3">
    <name type="scientific">Pendulispora brunnea</name>
    <dbReference type="NCBI Taxonomy" id="2905690"/>
    <lineage>
        <taxon>Bacteria</taxon>
        <taxon>Pseudomonadati</taxon>
        <taxon>Myxococcota</taxon>
        <taxon>Myxococcia</taxon>
        <taxon>Myxococcales</taxon>
        <taxon>Sorangiineae</taxon>
        <taxon>Pendulisporaceae</taxon>
        <taxon>Pendulispora</taxon>
    </lineage>
</organism>
<dbReference type="Proteomes" id="UP001379533">
    <property type="component" value="Chromosome"/>
</dbReference>
<evidence type="ECO:0000256" key="1">
    <source>
        <dbReference type="SAM" id="SignalP"/>
    </source>
</evidence>
<dbReference type="EMBL" id="CP089982">
    <property type="protein sequence ID" value="WXA97453.1"/>
    <property type="molecule type" value="Genomic_DNA"/>
</dbReference>
<feature type="chain" id="PRO_5047353540" evidence="1">
    <location>
        <begin position="24"/>
        <end position="763"/>
    </location>
</feature>
<proteinExistence type="predicted"/>
<keyword evidence="1" id="KW-0732">Signal</keyword>
<name>A0ABZ2KFI1_9BACT</name>
<reference evidence="2 3" key="1">
    <citation type="submission" date="2021-12" db="EMBL/GenBank/DDBJ databases">
        <title>Discovery of the Pendulisporaceae a myxobacterial family with distinct sporulation behavior and unique specialized metabolism.</title>
        <authorList>
            <person name="Garcia R."/>
            <person name="Popoff A."/>
            <person name="Bader C.D."/>
            <person name="Loehr J."/>
            <person name="Walesch S."/>
            <person name="Walt C."/>
            <person name="Boldt J."/>
            <person name="Bunk B."/>
            <person name="Haeckl F.J.F.P.J."/>
            <person name="Gunesch A.P."/>
            <person name="Birkelbach J."/>
            <person name="Nuebel U."/>
            <person name="Pietschmann T."/>
            <person name="Bach T."/>
            <person name="Mueller R."/>
        </authorList>
    </citation>
    <scope>NUCLEOTIDE SEQUENCE [LARGE SCALE GENOMIC DNA]</scope>
    <source>
        <strain evidence="2 3">MSr12523</strain>
    </source>
</reference>
<feature type="signal peptide" evidence="1">
    <location>
        <begin position="1"/>
        <end position="23"/>
    </location>
</feature>
<protein>
    <submittedName>
        <fullName evidence="2">Uncharacterized protein</fullName>
    </submittedName>
</protein>
<evidence type="ECO:0000313" key="3">
    <source>
        <dbReference type="Proteomes" id="UP001379533"/>
    </source>
</evidence>
<gene>
    <name evidence="2" type="ORF">LZC95_11470</name>
</gene>
<evidence type="ECO:0000313" key="2">
    <source>
        <dbReference type="EMBL" id="WXA97453.1"/>
    </source>
</evidence>
<keyword evidence="3" id="KW-1185">Reference proteome</keyword>
<dbReference type="RefSeq" id="WP_394848070.1">
    <property type="nucleotide sequence ID" value="NZ_CP089982.1"/>
</dbReference>